<name>A0ABR9RF02_9FIRM</name>
<gene>
    <name evidence="3" type="ORF">INF37_14760</name>
</gene>
<dbReference type="EMBL" id="JADCKF010000017">
    <property type="protein sequence ID" value="MBE5057239.1"/>
    <property type="molecule type" value="Genomic_DNA"/>
</dbReference>
<keyword evidence="2" id="KW-0732">Signal</keyword>
<proteinExistence type="predicted"/>
<evidence type="ECO:0000313" key="4">
    <source>
        <dbReference type="Proteomes" id="UP000806211"/>
    </source>
</evidence>
<dbReference type="PROSITE" id="PS50005">
    <property type="entry name" value="TPR"/>
    <property type="match status" value="1"/>
</dbReference>
<dbReference type="SUPFAM" id="SSF48452">
    <property type="entry name" value="TPR-like"/>
    <property type="match status" value="1"/>
</dbReference>
<sequence>MKRFVWLLVAAVLLLSGCGNKEEKYTAYCEQGTASLSQQEYEQALEAFGKAADLLPDRPEAYQGRAEVYLAMAEAAEEGSEEQTSAYASALAEYEAAIQRDSGNAELYQKAIELCRQMGEEDKLLALLQSGAEATGDRTLKEALETERSRQAAAEVLSAMPYYGDISKCRMTADQAVLLGLLIAHGLQGDIEPFSGYSQPVDQVVFWNDPYTVQRYDGYYETDRSLMVLGDFSGEGLPYLYCFSSLADNSFEIYGWDEYGKPVRIIGEEAYNGRQEGYLFETENGKVKMCESGSSGADSHSRSVYTFLQGRVEESESYLEEYIYELGEWKIIENGEVNYYTEEEWANRDVEEPVEEEKTERNLPYRSFEEVVACACSPSEMIQYLNQYRAALTDGDASQGAYAAEHTEEERMAKDMYNIMMELDQMGTLSDISDPEMPWGLTLDYARLLDMNGDGMKELILVSQNDTSYTNAFLVQWADGQIQANWLGTGLDAAVSLVREKSSGEYALQMVEYQGPQQHTCTFADRTDSFSLGIGPGDESSQEEYDRLYAAYEANCARYEVIEDILNGDSQVEESLEELRAMMTGGN</sequence>
<accession>A0ABR9RF02</accession>
<evidence type="ECO:0000313" key="3">
    <source>
        <dbReference type="EMBL" id="MBE5057239.1"/>
    </source>
</evidence>
<dbReference type="Gene3D" id="1.25.40.10">
    <property type="entry name" value="Tetratricopeptide repeat domain"/>
    <property type="match status" value="1"/>
</dbReference>
<keyword evidence="1" id="KW-0802">TPR repeat</keyword>
<organism evidence="3 4">
    <name type="scientific">Pseudoflavonifractor gallinarum</name>
    <dbReference type="NCBI Taxonomy" id="2779352"/>
    <lineage>
        <taxon>Bacteria</taxon>
        <taxon>Bacillati</taxon>
        <taxon>Bacillota</taxon>
        <taxon>Clostridia</taxon>
        <taxon>Eubacteriales</taxon>
        <taxon>Oscillospiraceae</taxon>
        <taxon>Pseudoflavonifractor</taxon>
    </lineage>
</organism>
<dbReference type="PROSITE" id="PS51257">
    <property type="entry name" value="PROKAR_LIPOPROTEIN"/>
    <property type="match status" value="1"/>
</dbReference>
<dbReference type="Proteomes" id="UP000806211">
    <property type="component" value="Unassembled WGS sequence"/>
</dbReference>
<dbReference type="InterPro" id="IPR011990">
    <property type="entry name" value="TPR-like_helical_dom_sf"/>
</dbReference>
<evidence type="ECO:0000256" key="2">
    <source>
        <dbReference type="SAM" id="SignalP"/>
    </source>
</evidence>
<reference evidence="3 4" key="1">
    <citation type="submission" date="2020-10" db="EMBL/GenBank/DDBJ databases">
        <title>ChiBAC.</title>
        <authorList>
            <person name="Zenner C."/>
            <person name="Hitch T.C.A."/>
            <person name="Clavel T."/>
        </authorList>
    </citation>
    <scope>NUCLEOTIDE SEQUENCE [LARGE SCALE GENOMIC DNA]</scope>
    <source>
        <strain evidence="3 4">DSM 107456</strain>
    </source>
</reference>
<evidence type="ECO:0008006" key="5">
    <source>
        <dbReference type="Google" id="ProtNLM"/>
    </source>
</evidence>
<evidence type="ECO:0000256" key="1">
    <source>
        <dbReference type="PROSITE-ProRule" id="PRU00339"/>
    </source>
</evidence>
<feature type="chain" id="PRO_5046781475" description="Tetratricopeptide repeat protein" evidence="2">
    <location>
        <begin position="22"/>
        <end position="587"/>
    </location>
</feature>
<feature type="repeat" description="TPR" evidence="1">
    <location>
        <begin position="25"/>
        <end position="58"/>
    </location>
</feature>
<protein>
    <recommendedName>
        <fullName evidence="5">Tetratricopeptide repeat protein</fullName>
    </recommendedName>
</protein>
<feature type="signal peptide" evidence="2">
    <location>
        <begin position="1"/>
        <end position="21"/>
    </location>
</feature>
<keyword evidence="4" id="KW-1185">Reference proteome</keyword>
<dbReference type="InterPro" id="IPR019734">
    <property type="entry name" value="TPR_rpt"/>
</dbReference>
<comment type="caution">
    <text evidence="3">The sequence shown here is derived from an EMBL/GenBank/DDBJ whole genome shotgun (WGS) entry which is preliminary data.</text>
</comment>
<dbReference type="RefSeq" id="WP_193539221.1">
    <property type="nucleotide sequence ID" value="NZ_JADCKF010000017.1"/>
</dbReference>